<dbReference type="PROSITE" id="PS50112">
    <property type="entry name" value="PAS"/>
    <property type="match status" value="1"/>
</dbReference>
<evidence type="ECO:0000256" key="4">
    <source>
        <dbReference type="ARBA" id="ARBA00022679"/>
    </source>
</evidence>
<evidence type="ECO:0000256" key="3">
    <source>
        <dbReference type="ARBA" id="ARBA00022553"/>
    </source>
</evidence>
<dbReference type="SMART" id="SM00091">
    <property type="entry name" value="PAS"/>
    <property type="match status" value="1"/>
</dbReference>
<dbReference type="InterPro" id="IPR003661">
    <property type="entry name" value="HisK_dim/P_dom"/>
</dbReference>
<evidence type="ECO:0000313" key="11">
    <source>
        <dbReference type="Proteomes" id="UP001216253"/>
    </source>
</evidence>
<dbReference type="PROSITE" id="PS50109">
    <property type="entry name" value="HIS_KIN"/>
    <property type="match status" value="1"/>
</dbReference>
<dbReference type="EC" id="2.7.13.3" evidence="2"/>
<sequence>MFSGPVSGEAEERAAPAAVSDRARLEHAGAAFHAIFDSAPHGMLLVEASGRIFAANPRVSEMFGFEPGELVGESIEALLPHRYRAGHRTLRDGYAAAPVGRAMGQGRDLTGLRKDGVEFPLEIGLNSIETSGGRMTCAAIIDITERKRGEIRLREANMQLQEFTYVASHDLRSPIRGIANLIEFIREDCGDDVPLAVLRNLDRMDERIGKVEKLINDLLAYARAGRSIGKLETISLPRIVAEIIELENPPAGLVVTTDLAEDTFDGARTPLTTVIRNLLSNAIKHHDRKDGHIAIRAHFEGSECIIEVEDDGPGIPQPAQERVFRLFQTLTASQRSGAGIGLAVVQRLVDRHGGAISIFSRDGERGTRFRVSWPRYVRTDLDD</sequence>
<dbReference type="PANTHER" id="PTHR42878:SF15">
    <property type="entry name" value="BACTERIOPHYTOCHROME"/>
    <property type="match status" value="1"/>
</dbReference>
<dbReference type="InterPro" id="IPR000014">
    <property type="entry name" value="PAS"/>
</dbReference>
<dbReference type="InterPro" id="IPR050351">
    <property type="entry name" value="BphY/WalK/GraS-like"/>
</dbReference>
<dbReference type="InterPro" id="IPR013767">
    <property type="entry name" value="PAS_fold"/>
</dbReference>
<dbReference type="InterPro" id="IPR004358">
    <property type="entry name" value="Sig_transdc_His_kin-like_C"/>
</dbReference>
<evidence type="ECO:0000256" key="1">
    <source>
        <dbReference type="ARBA" id="ARBA00000085"/>
    </source>
</evidence>
<evidence type="ECO:0000259" key="7">
    <source>
        <dbReference type="PROSITE" id="PS50109"/>
    </source>
</evidence>
<dbReference type="InterPro" id="IPR000700">
    <property type="entry name" value="PAS-assoc_C"/>
</dbReference>
<evidence type="ECO:0000256" key="5">
    <source>
        <dbReference type="ARBA" id="ARBA00022777"/>
    </source>
</evidence>
<dbReference type="CDD" id="cd00075">
    <property type="entry name" value="HATPase"/>
    <property type="match status" value="1"/>
</dbReference>
<evidence type="ECO:0000259" key="9">
    <source>
        <dbReference type="PROSITE" id="PS50113"/>
    </source>
</evidence>
<gene>
    <name evidence="10" type="ORF">PYV00_20260</name>
</gene>
<feature type="domain" description="PAC" evidence="9">
    <location>
        <begin position="105"/>
        <end position="155"/>
    </location>
</feature>
<organism evidence="10 11">
    <name type="scientific">Novosphingobium album</name>
    <name type="common">ex Liu et al. 2023</name>
    <dbReference type="NCBI Taxonomy" id="3031130"/>
    <lineage>
        <taxon>Bacteria</taxon>
        <taxon>Pseudomonadati</taxon>
        <taxon>Pseudomonadota</taxon>
        <taxon>Alphaproteobacteria</taxon>
        <taxon>Sphingomonadales</taxon>
        <taxon>Sphingomonadaceae</taxon>
        <taxon>Novosphingobium</taxon>
    </lineage>
</organism>
<dbReference type="InterPro" id="IPR035965">
    <property type="entry name" value="PAS-like_dom_sf"/>
</dbReference>
<dbReference type="NCBIfam" id="TIGR00229">
    <property type="entry name" value="sensory_box"/>
    <property type="match status" value="1"/>
</dbReference>
<dbReference type="PANTHER" id="PTHR42878">
    <property type="entry name" value="TWO-COMPONENT HISTIDINE KINASE"/>
    <property type="match status" value="1"/>
</dbReference>
<dbReference type="EMBL" id="JARESE010000070">
    <property type="protein sequence ID" value="MDE8654031.1"/>
    <property type="molecule type" value="Genomic_DNA"/>
</dbReference>
<keyword evidence="11" id="KW-1185">Reference proteome</keyword>
<dbReference type="SUPFAM" id="SSF47384">
    <property type="entry name" value="Homodimeric domain of signal transducing histidine kinase"/>
    <property type="match status" value="1"/>
</dbReference>
<dbReference type="InterPro" id="IPR036097">
    <property type="entry name" value="HisK_dim/P_sf"/>
</dbReference>
<dbReference type="Gene3D" id="3.30.450.20">
    <property type="entry name" value="PAS domain"/>
    <property type="match status" value="1"/>
</dbReference>
<dbReference type="PRINTS" id="PR00344">
    <property type="entry name" value="BCTRLSENSOR"/>
</dbReference>
<dbReference type="GO" id="GO:0016301">
    <property type="term" value="F:kinase activity"/>
    <property type="evidence" value="ECO:0007669"/>
    <property type="project" value="UniProtKB-KW"/>
</dbReference>
<dbReference type="InterPro" id="IPR003594">
    <property type="entry name" value="HATPase_dom"/>
</dbReference>
<name>A0ABT5WVU1_9SPHN</name>
<dbReference type="SMART" id="SM00388">
    <property type="entry name" value="HisKA"/>
    <property type="match status" value="1"/>
</dbReference>
<comment type="catalytic activity">
    <reaction evidence="1">
        <text>ATP + protein L-histidine = ADP + protein N-phospho-L-histidine.</text>
        <dbReference type="EC" id="2.7.13.3"/>
    </reaction>
</comment>
<dbReference type="CDD" id="cd00130">
    <property type="entry name" value="PAS"/>
    <property type="match status" value="1"/>
</dbReference>
<evidence type="ECO:0000256" key="2">
    <source>
        <dbReference type="ARBA" id="ARBA00012438"/>
    </source>
</evidence>
<accession>A0ABT5WVU1</accession>
<dbReference type="Pfam" id="PF02518">
    <property type="entry name" value="HATPase_c"/>
    <property type="match status" value="1"/>
</dbReference>
<dbReference type="Pfam" id="PF00512">
    <property type="entry name" value="HisKA"/>
    <property type="match status" value="1"/>
</dbReference>
<dbReference type="Gene3D" id="1.10.287.130">
    <property type="match status" value="1"/>
</dbReference>
<dbReference type="PROSITE" id="PS50113">
    <property type="entry name" value="PAC"/>
    <property type="match status" value="1"/>
</dbReference>
<keyword evidence="3" id="KW-0597">Phosphoprotein</keyword>
<evidence type="ECO:0000256" key="6">
    <source>
        <dbReference type="ARBA" id="ARBA00023136"/>
    </source>
</evidence>
<dbReference type="Pfam" id="PF00989">
    <property type="entry name" value="PAS"/>
    <property type="match status" value="1"/>
</dbReference>
<keyword evidence="4" id="KW-0808">Transferase</keyword>
<keyword evidence="5 10" id="KW-0418">Kinase</keyword>
<dbReference type="SMART" id="SM00387">
    <property type="entry name" value="HATPase_c"/>
    <property type="match status" value="1"/>
</dbReference>
<dbReference type="InterPro" id="IPR036890">
    <property type="entry name" value="HATPase_C_sf"/>
</dbReference>
<keyword evidence="6" id="KW-0472">Membrane</keyword>
<dbReference type="RefSeq" id="WP_275230147.1">
    <property type="nucleotide sequence ID" value="NZ_JARESE010000070.1"/>
</dbReference>
<dbReference type="InterPro" id="IPR005467">
    <property type="entry name" value="His_kinase_dom"/>
</dbReference>
<protein>
    <recommendedName>
        <fullName evidence="2">histidine kinase</fullName>
        <ecNumber evidence="2">2.7.13.3</ecNumber>
    </recommendedName>
</protein>
<dbReference type="Proteomes" id="UP001216253">
    <property type="component" value="Unassembled WGS sequence"/>
</dbReference>
<dbReference type="SUPFAM" id="SSF55874">
    <property type="entry name" value="ATPase domain of HSP90 chaperone/DNA topoisomerase II/histidine kinase"/>
    <property type="match status" value="1"/>
</dbReference>
<dbReference type="SUPFAM" id="SSF55785">
    <property type="entry name" value="PYP-like sensor domain (PAS domain)"/>
    <property type="match status" value="1"/>
</dbReference>
<dbReference type="CDD" id="cd00082">
    <property type="entry name" value="HisKA"/>
    <property type="match status" value="1"/>
</dbReference>
<dbReference type="Gene3D" id="3.30.565.10">
    <property type="entry name" value="Histidine kinase-like ATPase, C-terminal domain"/>
    <property type="match status" value="1"/>
</dbReference>
<feature type="domain" description="PAS" evidence="8">
    <location>
        <begin position="28"/>
        <end position="80"/>
    </location>
</feature>
<feature type="domain" description="Histidine kinase" evidence="7">
    <location>
        <begin position="166"/>
        <end position="377"/>
    </location>
</feature>
<evidence type="ECO:0000313" key="10">
    <source>
        <dbReference type="EMBL" id="MDE8654031.1"/>
    </source>
</evidence>
<proteinExistence type="predicted"/>
<evidence type="ECO:0000259" key="8">
    <source>
        <dbReference type="PROSITE" id="PS50112"/>
    </source>
</evidence>
<comment type="caution">
    <text evidence="10">The sequence shown here is derived from an EMBL/GenBank/DDBJ whole genome shotgun (WGS) entry which is preliminary data.</text>
</comment>
<reference evidence="10 11" key="1">
    <citation type="submission" date="2023-03" db="EMBL/GenBank/DDBJ databases">
        <title>NovoSphingobium album sp. nov. isolated from polycyclic aromatic hydrocarbons- and heavy-metal polluted soil.</title>
        <authorList>
            <person name="Liu Z."/>
            <person name="Wang K."/>
        </authorList>
    </citation>
    <scope>NUCLEOTIDE SEQUENCE [LARGE SCALE GENOMIC DNA]</scope>
    <source>
        <strain evidence="10 11">H3SJ31-1</strain>
    </source>
</reference>